<dbReference type="Gene3D" id="4.10.95.10">
    <property type="entry name" value="Cytochrome c oxidase, subunit VIa"/>
    <property type="match status" value="1"/>
</dbReference>
<reference evidence="13" key="1">
    <citation type="submission" date="2025-08" db="UniProtKB">
        <authorList>
            <consortium name="RefSeq"/>
        </authorList>
    </citation>
    <scope>IDENTIFICATION</scope>
    <source>
        <strain evidence="13">15085-1641.00</strain>
        <tissue evidence="13">Whole body</tissue>
    </source>
</reference>
<dbReference type="OMA" id="EPFAKYE"/>
<dbReference type="CTD" id="246451"/>
<dbReference type="GO" id="GO:0006123">
    <property type="term" value="P:mitochondrial electron transport, cytochrome c to oxygen"/>
    <property type="evidence" value="ECO:0007669"/>
    <property type="project" value="TreeGrafter"/>
</dbReference>
<evidence type="ECO:0000256" key="11">
    <source>
        <dbReference type="SAM" id="MobiDB-lite"/>
    </source>
</evidence>
<proteinExistence type="inferred from homology"/>
<dbReference type="PANTHER" id="PTHR11504">
    <property type="entry name" value="CYTOCHROME C OXIDASE POLYPEPTIDE VIA"/>
    <property type="match status" value="1"/>
</dbReference>
<accession>A0A6J1MDY8</accession>
<protein>
    <submittedName>
        <fullName evidence="13">Cytochrome c oxidase subunit 6A1, mitochondrial</fullName>
    </submittedName>
</protein>
<evidence type="ECO:0000256" key="9">
    <source>
        <dbReference type="ARBA" id="ARBA00023136"/>
    </source>
</evidence>
<feature type="region of interest" description="Disordered" evidence="11">
    <location>
        <begin position="83"/>
        <end position="105"/>
    </location>
</feature>
<dbReference type="KEGG" id="dhe:111605394"/>
<keyword evidence="9" id="KW-0472">Membrane</keyword>
<keyword evidence="4" id="KW-0812">Transmembrane</keyword>
<dbReference type="PANTHER" id="PTHR11504:SF0">
    <property type="entry name" value="CYTOCHROME C OXIDASE SUBUNIT"/>
    <property type="match status" value="1"/>
</dbReference>
<keyword evidence="8" id="KW-0496">Mitochondrion</keyword>
<dbReference type="RefSeq" id="XP_023179661.2">
    <property type="nucleotide sequence ID" value="XM_023323893.2"/>
</dbReference>
<comment type="pathway">
    <text evidence="2">Energy metabolism; oxidative phosphorylation.</text>
</comment>
<dbReference type="SUPFAM" id="SSF81411">
    <property type="entry name" value="Mitochondrial cytochrome c oxidase subunit VIa"/>
    <property type="match status" value="1"/>
</dbReference>
<dbReference type="CDD" id="cd00925">
    <property type="entry name" value="Cyt_c_Oxidase_VIa"/>
    <property type="match status" value="1"/>
</dbReference>
<sequence>MSQFWEQYVRSAFSQVRGNLWLLSGKATGSALWKRVTFLVATPAIGLCMINAYKGMGETKELQVRQPFVKYEHLRRRNKRFPWGDGERSLFHNPNANPLPEGYEA</sequence>
<keyword evidence="12" id="KW-1185">Reference proteome</keyword>
<evidence type="ECO:0000256" key="10">
    <source>
        <dbReference type="RuleBase" id="RU004396"/>
    </source>
</evidence>
<keyword evidence="7" id="KW-1133">Transmembrane helix</keyword>
<name>A0A6J1MDY8_DROHY</name>
<evidence type="ECO:0000256" key="4">
    <source>
        <dbReference type="ARBA" id="ARBA00022692"/>
    </source>
</evidence>
<dbReference type="GO" id="GO:0030234">
    <property type="term" value="F:enzyme regulator activity"/>
    <property type="evidence" value="ECO:0007669"/>
    <property type="project" value="TreeGrafter"/>
</dbReference>
<dbReference type="Proteomes" id="UP000504633">
    <property type="component" value="Unplaced"/>
</dbReference>
<dbReference type="InterPro" id="IPR001349">
    <property type="entry name" value="Cyt_c_oxidase_su6a"/>
</dbReference>
<evidence type="ECO:0000256" key="7">
    <source>
        <dbReference type="ARBA" id="ARBA00022989"/>
    </source>
</evidence>
<evidence type="ECO:0000256" key="2">
    <source>
        <dbReference type="ARBA" id="ARBA00004673"/>
    </source>
</evidence>
<dbReference type="InterPro" id="IPR036418">
    <property type="entry name" value="Cyt_c_oxidase_su6a_sf"/>
</dbReference>
<gene>
    <name evidence="13" type="primary">LOC111605394</name>
</gene>
<keyword evidence="5" id="KW-0999">Mitochondrion inner membrane</keyword>
<comment type="similarity">
    <text evidence="3 10">Belongs to the cytochrome c oxidase subunit 6A family.</text>
</comment>
<keyword evidence="6" id="KW-0809">Transit peptide</keyword>
<evidence type="ECO:0000256" key="8">
    <source>
        <dbReference type="ARBA" id="ARBA00023128"/>
    </source>
</evidence>
<evidence type="ECO:0000313" key="13">
    <source>
        <dbReference type="RefSeq" id="XP_023179661.2"/>
    </source>
</evidence>
<dbReference type="Pfam" id="PF02046">
    <property type="entry name" value="COX6A"/>
    <property type="match status" value="1"/>
</dbReference>
<dbReference type="GeneID" id="111605394"/>
<dbReference type="FunFam" id="4.10.95.10:FF:000001">
    <property type="entry name" value="Cytochrome c oxidase subunit 6A, mitochondrial"/>
    <property type="match status" value="1"/>
</dbReference>
<organism evidence="12 13">
    <name type="scientific">Drosophila hydei</name>
    <name type="common">Fruit fly</name>
    <dbReference type="NCBI Taxonomy" id="7224"/>
    <lineage>
        <taxon>Eukaryota</taxon>
        <taxon>Metazoa</taxon>
        <taxon>Ecdysozoa</taxon>
        <taxon>Arthropoda</taxon>
        <taxon>Hexapoda</taxon>
        <taxon>Insecta</taxon>
        <taxon>Pterygota</taxon>
        <taxon>Neoptera</taxon>
        <taxon>Endopterygota</taxon>
        <taxon>Diptera</taxon>
        <taxon>Brachycera</taxon>
        <taxon>Muscomorpha</taxon>
        <taxon>Ephydroidea</taxon>
        <taxon>Drosophilidae</taxon>
        <taxon>Drosophila</taxon>
    </lineage>
</organism>
<evidence type="ECO:0000256" key="6">
    <source>
        <dbReference type="ARBA" id="ARBA00022946"/>
    </source>
</evidence>
<evidence type="ECO:0000313" key="12">
    <source>
        <dbReference type="Proteomes" id="UP000504633"/>
    </source>
</evidence>
<dbReference type="OrthoDB" id="5947505at2759"/>
<evidence type="ECO:0000256" key="1">
    <source>
        <dbReference type="ARBA" id="ARBA00004434"/>
    </source>
</evidence>
<evidence type="ECO:0000256" key="3">
    <source>
        <dbReference type="ARBA" id="ARBA00005553"/>
    </source>
</evidence>
<dbReference type="GO" id="GO:0005743">
    <property type="term" value="C:mitochondrial inner membrane"/>
    <property type="evidence" value="ECO:0007669"/>
    <property type="project" value="UniProtKB-SubCell"/>
</dbReference>
<dbReference type="AlphaFoldDB" id="A0A6J1MDY8"/>
<evidence type="ECO:0000256" key="5">
    <source>
        <dbReference type="ARBA" id="ARBA00022792"/>
    </source>
</evidence>
<comment type="subcellular location">
    <subcellularLocation>
        <location evidence="1">Mitochondrion inner membrane</location>
        <topology evidence="1">Single-pass membrane protein</topology>
    </subcellularLocation>
</comment>